<protein>
    <recommendedName>
        <fullName evidence="1">NAD-dependent epimerase/dehydratase domain-containing protein</fullName>
    </recommendedName>
</protein>
<evidence type="ECO:0000259" key="1">
    <source>
        <dbReference type="Pfam" id="PF01370"/>
    </source>
</evidence>
<evidence type="ECO:0000313" key="3">
    <source>
        <dbReference type="Proteomes" id="UP000054016"/>
    </source>
</evidence>
<organism evidence="2 3">
    <name type="scientific">miscellaneous Crenarchaeota group-1 archaeon SG8-32-3</name>
    <dbReference type="NCBI Taxonomy" id="1685125"/>
    <lineage>
        <taxon>Archaea</taxon>
        <taxon>Candidatus Bathyarchaeota</taxon>
        <taxon>MCG-1</taxon>
    </lineage>
</organism>
<name>A0A0M0BUM4_9ARCH</name>
<dbReference type="InterPro" id="IPR036291">
    <property type="entry name" value="NAD(P)-bd_dom_sf"/>
</dbReference>
<gene>
    <name evidence="2" type="ORF">AC478_01515</name>
</gene>
<dbReference type="InterPro" id="IPR050177">
    <property type="entry name" value="Lipid_A_modif_metabolic_enz"/>
</dbReference>
<proteinExistence type="predicted"/>
<feature type="domain" description="NAD-dependent epimerase/dehydratase" evidence="1">
    <location>
        <begin position="4"/>
        <end position="195"/>
    </location>
</feature>
<accession>A0A0M0BUM4</accession>
<comment type="caution">
    <text evidence="2">The sequence shown here is derived from an EMBL/GenBank/DDBJ whole genome shotgun (WGS) entry which is preliminary data.</text>
</comment>
<evidence type="ECO:0000313" key="2">
    <source>
        <dbReference type="EMBL" id="KON32040.1"/>
    </source>
</evidence>
<reference evidence="3" key="1">
    <citation type="submission" date="2015-06" db="EMBL/GenBank/DDBJ databases">
        <title>New insights into the roles of widespread benthic archaea in carbon and nitrogen cycling.</title>
        <authorList>
            <person name="Lazar C.S."/>
            <person name="Baker B.J."/>
            <person name="Seitz K.W."/>
            <person name="Hyde A.S."/>
            <person name="Dick G.J."/>
            <person name="Hinrichs K.-U."/>
            <person name="Teske A.P."/>
        </authorList>
    </citation>
    <scope>NUCLEOTIDE SEQUENCE [LARGE SCALE GENOMIC DNA]</scope>
</reference>
<dbReference type="SUPFAM" id="SSF51735">
    <property type="entry name" value="NAD(P)-binding Rossmann-fold domains"/>
    <property type="match status" value="1"/>
</dbReference>
<dbReference type="Proteomes" id="UP000054016">
    <property type="component" value="Unassembled WGS sequence"/>
</dbReference>
<sequence length="303" mass="34529">MDKVLVVGGSGFIGSAIQQYVVREHLENLFTFTFNKKPEKIHKNLDRIRLDLLGEISEEVSNYTNVIYVAGNADHGLAKRSPLLDLEFNVRAFLNFMQKFRGSLVLLSSQATYYGLEGKISEAVEHVATIPYGISKRMVEAYAEYFLRTNCLSSLWIFRLMYAFGKGEKNHRLIPRCAKAVREGGEVTIFGGGESFLNPLPSEFIAKVLVKASESLRQGTTQFIEITNINYPERVTAKDLVAYLNQIEPFNFTVSVEGEEWPVMFWGDTEKLLNHLREWNIDFPDLWGSLKNYFGELKEGKTE</sequence>
<dbReference type="Pfam" id="PF01370">
    <property type="entry name" value="Epimerase"/>
    <property type="match status" value="1"/>
</dbReference>
<dbReference type="AlphaFoldDB" id="A0A0M0BUM4"/>
<dbReference type="PANTHER" id="PTHR43245:SF13">
    <property type="entry name" value="UDP-D-APIOSE_UDP-D-XYLOSE SYNTHASE 2"/>
    <property type="match status" value="1"/>
</dbReference>
<dbReference type="Gene3D" id="3.40.50.720">
    <property type="entry name" value="NAD(P)-binding Rossmann-like Domain"/>
    <property type="match status" value="1"/>
</dbReference>
<dbReference type="InterPro" id="IPR001509">
    <property type="entry name" value="Epimerase_deHydtase"/>
</dbReference>
<dbReference type="PANTHER" id="PTHR43245">
    <property type="entry name" value="BIFUNCTIONAL POLYMYXIN RESISTANCE PROTEIN ARNA"/>
    <property type="match status" value="1"/>
</dbReference>
<dbReference type="EMBL" id="LFWV01000014">
    <property type="protein sequence ID" value="KON32040.1"/>
    <property type="molecule type" value="Genomic_DNA"/>
</dbReference>